<dbReference type="AlphaFoldDB" id="A0A1R1J8W2"/>
<accession>A0A1R1J8W2</accession>
<dbReference type="Proteomes" id="UP000187194">
    <property type="component" value="Unassembled WGS sequence"/>
</dbReference>
<dbReference type="PROSITE" id="PS51257">
    <property type="entry name" value="PROKAR_LIPOPROTEIN"/>
    <property type="match status" value="1"/>
</dbReference>
<keyword evidence="1" id="KW-0436">Ligase</keyword>
<evidence type="ECO:0000313" key="2">
    <source>
        <dbReference type="Proteomes" id="UP000187194"/>
    </source>
</evidence>
<reference evidence="1 2" key="1">
    <citation type="submission" date="2017-01" db="EMBL/GenBank/DDBJ databases">
        <title>Phylogeographic, genomic and meropenem susceptibility analysis of Burkholderia ubonensis.</title>
        <authorList>
            <person name="Price E.P."/>
            <person name="Sarovich D.S."/>
            <person name="Webb J.R."/>
            <person name="Hall C.M."/>
            <person name="Sahl J.W."/>
            <person name="Kaestli M."/>
            <person name="Mayo M."/>
            <person name="Harrington G."/>
            <person name="Baker A.L."/>
            <person name="Sidak-Loftis L.C."/>
            <person name="Lummis M."/>
            <person name="Schupp J.M."/>
            <person name="Gillece J.D."/>
            <person name="Tuanyok A."/>
            <person name="Warner J."/>
            <person name="Busch J.D."/>
            <person name="Keim P."/>
            <person name="Currie B.J."/>
            <person name="Wagner D.M."/>
        </authorList>
    </citation>
    <scope>NUCLEOTIDE SEQUENCE [LARGE SCALE GENOMIC DNA]</scope>
    <source>
        <strain evidence="1 2">A21</strain>
    </source>
</reference>
<dbReference type="RefSeq" id="WP_076479353.1">
    <property type="nucleotide sequence ID" value="NZ_MTJZ01000025.1"/>
</dbReference>
<name>A0A1R1J8W2_9BURK</name>
<protein>
    <submittedName>
        <fullName evidence="1">5-formyltetrahydrofolate cyclo-ligase</fullName>
    </submittedName>
</protein>
<sequence>MKRRHFLALSIATASGLTTGCKGIGPITDRWLDDSKYDETLSAFLITQDGKQLVVLGKQYHYIFDMPPQLRAVMTAPYRQKLDTDFIGFEAQGDKISGRYRMTLSRADAPPDSDARTRALADGFKDEGYRLTERGTISGTRYLPSNLDGAQIPQAFNSAYRVDVTEKPSVVGKALKLALSPVAVAADGGLAVMQLALFPIGFPILLIAWQRSASSGGSMHPAKTDRDGDSK</sequence>
<dbReference type="GO" id="GO:0016874">
    <property type="term" value="F:ligase activity"/>
    <property type="evidence" value="ECO:0007669"/>
    <property type="project" value="UniProtKB-KW"/>
</dbReference>
<evidence type="ECO:0000313" key="1">
    <source>
        <dbReference type="EMBL" id="OMG71578.1"/>
    </source>
</evidence>
<dbReference type="EMBL" id="MTJZ01000025">
    <property type="protein sequence ID" value="OMG71578.1"/>
    <property type="molecule type" value="Genomic_DNA"/>
</dbReference>
<proteinExistence type="predicted"/>
<comment type="caution">
    <text evidence="1">The sequence shown here is derived from an EMBL/GenBank/DDBJ whole genome shotgun (WGS) entry which is preliminary data.</text>
</comment>
<organism evidence="1 2">
    <name type="scientific">Burkholderia ubonensis</name>
    <dbReference type="NCBI Taxonomy" id="101571"/>
    <lineage>
        <taxon>Bacteria</taxon>
        <taxon>Pseudomonadati</taxon>
        <taxon>Pseudomonadota</taxon>
        <taxon>Betaproteobacteria</taxon>
        <taxon>Burkholderiales</taxon>
        <taxon>Burkholderiaceae</taxon>
        <taxon>Burkholderia</taxon>
        <taxon>Burkholderia cepacia complex</taxon>
    </lineage>
</organism>
<gene>
    <name evidence="1" type="ORF">BW685_20470</name>
</gene>